<evidence type="ECO:0000313" key="1">
    <source>
        <dbReference type="EMBL" id="VEB85982.1"/>
    </source>
</evidence>
<dbReference type="Proteomes" id="UP000270272">
    <property type="component" value="Chromosome"/>
</dbReference>
<dbReference type="AlphaFoldDB" id="A0A3S4M5J8"/>
<gene>
    <name evidence="1" type="ORF">NCTC11075_00969</name>
</gene>
<accession>A0A3S4M5J8</accession>
<protein>
    <submittedName>
        <fullName evidence="1">Uncharacterized protein</fullName>
    </submittedName>
</protein>
<proteinExistence type="predicted"/>
<evidence type="ECO:0000313" key="2">
    <source>
        <dbReference type="Proteomes" id="UP000270272"/>
    </source>
</evidence>
<sequence length="49" mass="5633">MALRTSSKRYALIKQRLRVKPHAYGGQRTAADIHIADAVNLRDCLRQLR</sequence>
<name>A0A3S4M5J8_CITKO</name>
<dbReference type="EMBL" id="LR134204">
    <property type="protein sequence ID" value="VEB85982.1"/>
    <property type="molecule type" value="Genomic_DNA"/>
</dbReference>
<organism evidence="1 2">
    <name type="scientific">Citrobacter koseri</name>
    <name type="common">Citrobacter diversus</name>
    <dbReference type="NCBI Taxonomy" id="545"/>
    <lineage>
        <taxon>Bacteria</taxon>
        <taxon>Pseudomonadati</taxon>
        <taxon>Pseudomonadota</taxon>
        <taxon>Gammaproteobacteria</taxon>
        <taxon>Enterobacterales</taxon>
        <taxon>Enterobacteriaceae</taxon>
        <taxon>Citrobacter</taxon>
    </lineage>
</organism>
<reference evidence="1 2" key="1">
    <citation type="submission" date="2018-12" db="EMBL/GenBank/DDBJ databases">
        <authorList>
            <consortium name="Pathogen Informatics"/>
        </authorList>
    </citation>
    <scope>NUCLEOTIDE SEQUENCE [LARGE SCALE GENOMIC DNA]</scope>
    <source>
        <strain evidence="1 2">NCTC11075</strain>
    </source>
</reference>